<feature type="region of interest" description="Disordered" evidence="1">
    <location>
        <begin position="366"/>
        <end position="387"/>
    </location>
</feature>
<reference evidence="3" key="1">
    <citation type="submission" date="2022-03" db="EMBL/GenBank/DDBJ databases">
        <authorList>
            <person name="Lindestad O."/>
        </authorList>
    </citation>
    <scope>NUCLEOTIDE SEQUENCE</scope>
</reference>
<gene>
    <name evidence="3" type="primary">jg26472</name>
    <name evidence="3" type="ORF">PAEG_LOCUS5300</name>
</gene>
<name>A0A8S4QSQ9_9NEOP</name>
<accession>A0A8S4QSQ9</accession>
<dbReference type="Pfam" id="PF13426">
    <property type="entry name" value="PAS_9"/>
    <property type="match status" value="2"/>
</dbReference>
<comment type="caution">
    <text evidence="3">The sequence shown here is derived from an EMBL/GenBank/DDBJ whole genome shotgun (WGS) entry which is preliminary data.</text>
</comment>
<keyword evidence="4" id="KW-1185">Reference proteome</keyword>
<dbReference type="CDD" id="cd00130">
    <property type="entry name" value="PAS"/>
    <property type="match status" value="2"/>
</dbReference>
<feature type="domain" description="PAS" evidence="2">
    <location>
        <begin position="308"/>
        <end position="364"/>
    </location>
</feature>
<evidence type="ECO:0000259" key="2">
    <source>
        <dbReference type="Pfam" id="PF13426"/>
    </source>
</evidence>
<dbReference type="Gene3D" id="3.30.450.20">
    <property type="entry name" value="PAS domain"/>
    <property type="match status" value="2"/>
</dbReference>
<sequence>TVKVQHFKNAWRNRSFEGNQSFPRLKHKVRPLRMDLETPSKVKPPVDLVRVDGPNGLRFNTTLAAGDAAGAPTQSQTDRLQQSINPSKAVFTIEPNTSKILIVNSKACSLLGYSSGELCDLRFSDLLRKRSSKTFSLHEAEDGDISEDGTIILLSGKVVELLSKNGGSVQVSLWIRQLDNDGPCLVVAEPVTCKNVVLTIDADTGVIVSCEGDDAALLFQAESPDKLIGLPVASLIPSLQLPAYDAPIPKSVSKQKATGRTLDGCSFPLCLWISKQSNIESAPWTSIKTNKDKPVFTVNVRVTYNVSGLLVVDESGLITACNQHFAMLTFGKAQSEVIGHHIEDVIQNFCRESDLVNVLDRNRNMTLSPVNNENDDSGMTNPTSALT</sequence>
<evidence type="ECO:0000313" key="4">
    <source>
        <dbReference type="Proteomes" id="UP000838756"/>
    </source>
</evidence>
<organism evidence="3 4">
    <name type="scientific">Pararge aegeria aegeria</name>
    <dbReference type="NCBI Taxonomy" id="348720"/>
    <lineage>
        <taxon>Eukaryota</taxon>
        <taxon>Metazoa</taxon>
        <taxon>Ecdysozoa</taxon>
        <taxon>Arthropoda</taxon>
        <taxon>Hexapoda</taxon>
        <taxon>Insecta</taxon>
        <taxon>Pterygota</taxon>
        <taxon>Neoptera</taxon>
        <taxon>Endopterygota</taxon>
        <taxon>Lepidoptera</taxon>
        <taxon>Glossata</taxon>
        <taxon>Ditrysia</taxon>
        <taxon>Papilionoidea</taxon>
        <taxon>Nymphalidae</taxon>
        <taxon>Satyrinae</taxon>
        <taxon>Satyrini</taxon>
        <taxon>Parargina</taxon>
        <taxon>Pararge</taxon>
    </lineage>
</organism>
<dbReference type="OrthoDB" id="10252171at2759"/>
<dbReference type="AlphaFoldDB" id="A0A8S4QSQ9"/>
<dbReference type="Proteomes" id="UP000838756">
    <property type="component" value="Unassembled WGS sequence"/>
</dbReference>
<dbReference type="InterPro" id="IPR000014">
    <property type="entry name" value="PAS"/>
</dbReference>
<evidence type="ECO:0000313" key="3">
    <source>
        <dbReference type="EMBL" id="CAH2217409.1"/>
    </source>
</evidence>
<evidence type="ECO:0000256" key="1">
    <source>
        <dbReference type="SAM" id="MobiDB-lite"/>
    </source>
</evidence>
<dbReference type="SUPFAM" id="SSF55785">
    <property type="entry name" value="PYP-like sensor domain (PAS domain)"/>
    <property type="match status" value="2"/>
</dbReference>
<dbReference type="EMBL" id="CAKXAJ010018019">
    <property type="protein sequence ID" value="CAH2217409.1"/>
    <property type="molecule type" value="Genomic_DNA"/>
</dbReference>
<dbReference type="InterPro" id="IPR035965">
    <property type="entry name" value="PAS-like_dom_sf"/>
</dbReference>
<protein>
    <submittedName>
        <fullName evidence="3">Jg26472 protein</fullName>
    </submittedName>
</protein>
<feature type="non-terminal residue" evidence="3">
    <location>
        <position position="1"/>
    </location>
</feature>
<feature type="domain" description="PAS" evidence="2">
    <location>
        <begin position="90"/>
        <end position="136"/>
    </location>
</feature>
<proteinExistence type="predicted"/>